<keyword evidence="1" id="KW-0812">Transmembrane</keyword>
<feature type="transmembrane region" description="Helical" evidence="1">
    <location>
        <begin position="80"/>
        <end position="101"/>
    </location>
</feature>
<sequence>MESKAKVLGHPIHPILIVFPLGLLAASVIFDIVYLLTDTASFALVSFWTLVGGLLGGLVAAVPGWIDWSAIPAGTRAKRVGLAHGLGNVVVLLLFAGSWLFRRDDPGYLPSMLALGLSFVAFAIAGVTGWLGGELVDRLGVGVDDGANLNAPNSLSDRRASSAHPVANAVR</sequence>
<proteinExistence type="predicted"/>
<dbReference type="InterPro" id="IPR019251">
    <property type="entry name" value="DUF2231_TM"/>
</dbReference>
<accession>A0A7J5TTA1</accession>
<feature type="transmembrane region" description="Helical" evidence="1">
    <location>
        <begin position="12"/>
        <end position="36"/>
    </location>
</feature>
<protein>
    <submittedName>
        <fullName evidence="3">DUF2231 domain-containing protein</fullName>
    </submittedName>
</protein>
<evidence type="ECO:0000313" key="3">
    <source>
        <dbReference type="EMBL" id="KAB7727031.1"/>
    </source>
</evidence>
<keyword evidence="1" id="KW-1133">Transmembrane helix</keyword>
<keyword evidence="1" id="KW-0472">Membrane</keyword>
<evidence type="ECO:0000313" key="4">
    <source>
        <dbReference type="Proteomes" id="UP000488299"/>
    </source>
</evidence>
<dbReference type="Pfam" id="PF09990">
    <property type="entry name" value="DUF2231"/>
    <property type="match status" value="1"/>
</dbReference>
<feature type="transmembrane region" description="Helical" evidence="1">
    <location>
        <begin position="42"/>
        <end position="68"/>
    </location>
</feature>
<comment type="caution">
    <text evidence="3">The sequence shown here is derived from an EMBL/GenBank/DDBJ whole genome shotgun (WGS) entry which is preliminary data.</text>
</comment>
<dbReference type="RefSeq" id="WP_152126496.1">
    <property type="nucleotide sequence ID" value="NZ_WELI01000012.1"/>
</dbReference>
<dbReference type="EMBL" id="WELI01000012">
    <property type="protein sequence ID" value="KAB7727031.1"/>
    <property type="molecule type" value="Genomic_DNA"/>
</dbReference>
<evidence type="ECO:0000259" key="2">
    <source>
        <dbReference type="Pfam" id="PF09990"/>
    </source>
</evidence>
<dbReference type="AlphaFoldDB" id="A0A7J5TTA1"/>
<feature type="transmembrane region" description="Helical" evidence="1">
    <location>
        <begin position="107"/>
        <end position="131"/>
    </location>
</feature>
<name>A0A7J5TTA1_9BACT</name>
<organism evidence="3 4">
    <name type="scientific">Rudanella paleaurantiibacter</name>
    <dbReference type="NCBI Taxonomy" id="2614655"/>
    <lineage>
        <taxon>Bacteria</taxon>
        <taxon>Pseudomonadati</taxon>
        <taxon>Bacteroidota</taxon>
        <taxon>Cytophagia</taxon>
        <taxon>Cytophagales</taxon>
        <taxon>Cytophagaceae</taxon>
        <taxon>Rudanella</taxon>
    </lineage>
</organism>
<feature type="domain" description="DUF2231" evidence="2">
    <location>
        <begin position="9"/>
        <end position="144"/>
    </location>
</feature>
<evidence type="ECO:0000256" key="1">
    <source>
        <dbReference type="SAM" id="Phobius"/>
    </source>
</evidence>
<dbReference type="Proteomes" id="UP000488299">
    <property type="component" value="Unassembled WGS sequence"/>
</dbReference>
<reference evidence="3 4" key="1">
    <citation type="submission" date="2019-10" db="EMBL/GenBank/DDBJ databases">
        <title>Rudanella paleaurantiibacter sp. nov., isolated from sludge.</title>
        <authorList>
            <person name="Xu S.Q."/>
        </authorList>
    </citation>
    <scope>NUCLEOTIDE SEQUENCE [LARGE SCALE GENOMIC DNA]</scope>
    <source>
        <strain evidence="3 4">HX-22-17</strain>
    </source>
</reference>
<keyword evidence="4" id="KW-1185">Reference proteome</keyword>
<gene>
    <name evidence="3" type="ORF">F5984_22600</name>
</gene>